<protein>
    <submittedName>
        <fullName evidence="2">DUF2612 domain-containing protein</fullName>
    </submittedName>
</protein>
<dbReference type="EMBL" id="AABAGT010000014">
    <property type="protein sequence ID" value="EAG0867667.1"/>
    <property type="molecule type" value="Genomic_DNA"/>
</dbReference>
<dbReference type="EMBL" id="DAAIRR010000001">
    <property type="protein sequence ID" value="HAB9174521.1"/>
    <property type="molecule type" value="Genomic_DNA"/>
</dbReference>
<name>A0A3A2K4W3_LISMN</name>
<gene>
    <name evidence="1" type="ORF">A8L61_10305</name>
    <name evidence="2" type="ORF">F6515_07700</name>
    <name evidence="3" type="ORF">GHH22_04215</name>
    <name evidence="4" type="ORF">GYR60_06450</name>
    <name evidence="5" type="ORF">GYU24_02275</name>
    <name evidence="6" type="ORF">GZK27_05275</name>
</gene>
<dbReference type="Proteomes" id="UP000489121">
    <property type="component" value="Unassembled WGS sequence"/>
</dbReference>
<dbReference type="Proteomes" id="UP000841561">
    <property type="component" value="Unassembled WGS sequence"/>
</dbReference>
<dbReference type="AlphaFoldDB" id="A0A3A2K4W3"/>
<evidence type="ECO:0000313" key="8">
    <source>
        <dbReference type="Proteomes" id="UP000489121"/>
    </source>
</evidence>
<organism evidence="1 7">
    <name type="scientific">Listeria monocytogenes</name>
    <dbReference type="NCBI Taxonomy" id="1639"/>
    <lineage>
        <taxon>Bacteria</taxon>
        <taxon>Bacillati</taxon>
        <taxon>Bacillota</taxon>
        <taxon>Bacilli</taxon>
        <taxon>Bacillales</taxon>
        <taxon>Listeriaceae</taxon>
        <taxon>Listeria</taxon>
    </lineage>
</organism>
<dbReference type="Proteomes" id="UP000840039">
    <property type="component" value="Unassembled WGS sequence"/>
</dbReference>
<reference evidence="4" key="3">
    <citation type="submission" date="2020-01" db="EMBL/GenBank/DDBJ databases">
        <authorList>
            <consortium name="NCBI Pathogen Detection Project"/>
        </authorList>
    </citation>
    <scope>NUCLEOTIDE SEQUENCE</scope>
    <source>
        <strain evidence="3">09CEB371LM</strain>
        <strain evidence="4">CFIAFB20130012</strain>
        <strain evidence="5">CFIAFB20160038</strain>
        <strain evidence="6">LiDS0115</strain>
    </source>
</reference>
<comment type="caution">
    <text evidence="1">The sequence shown here is derived from an EMBL/GenBank/DDBJ whole genome shotgun (WGS) entry which is preliminary data.</text>
</comment>
<evidence type="ECO:0000313" key="2">
    <source>
        <dbReference type="EMBL" id="ECY9782876.1"/>
    </source>
</evidence>
<accession>A0A3A2K4W3</accession>
<evidence type="ECO:0000313" key="9">
    <source>
        <dbReference type="Proteomes" id="UP000840197"/>
    </source>
</evidence>
<dbReference type="EMBL" id="DAAKPP010000002">
    <property type="protein sequence ID" value="HAC3054909.1"/>
    <property type="molecule type" value="Genomic_DNA"/>
</dbReference>
<reference evidence="1 7" key="2">
    <citation type="submission" date="2018-06" db="EMBL/GenBank/DDBJ databases">
        <authorList>
            <consortium name="PulseNet: The National Subtyping Network for Foodborne Disease Surveillance"/>
            <person name="Tarr C.L."/>
            <person name="Trees E."/>
            <person name="Katz L.S."/>
            <person name="Carleton-Romer H.A."/>
            <person name="Stroika S."/>
            <person name="Kucerova Z."/>
            <person name="Roache K.F."/>
            <person name="Sabol A.L."/>
            <person name="Besser J."/>
            <person name="Gerner-Smidt P."/>
        </authorList>
    </citation>
    <scope>NUCLEOTIDE SEQUENCE [LARGE SCALE GENOMIC DNA]</scope>
    <source>
        <strain evidence="1 7">PNUSAL002180</strain>
        <strain evidence="2 8">PNUSAL005692</strain>
    </source>
</reference>
<evidence type="ECO:0000313" key="1">
    <source>
        <dbReference type="EMBL" id="EAG0867667.1"/>
    </source>
</evidence>
<dbReference type="Proteomes" id="UP000840197">
    <property type="component" value="Unassembled WGS sequence"/>
</dbReference>
<dbReference type="Proteomes" id="UP000840928">
    <property type="component" value="Unassembled WGS sequence"/>
</dbReference>
<evidence type="ECO:0000313" key="6">
    <source>
        <dbReference type="EMBL" id="HAC3054909.1"/>
    </source>
</evidence>
<proteinExistence type="predicted"/>
<evidence type="ECO:0000313" key="7">
    <source>
        <dbReference type="Proteomes" id="UP000358545"/>
    </source>
</evidence>
<evidence type="ECO:0000313" key="10">
    <source>
        <dbReference type="Proteomes" id="UP000841561"/>
    </source>
</evidence>
<sequence length="213" mass="22989">MSVKDFLGKLTDAFTKSEKSNIGKLFIIVDQQISALTTALEKTEAWRDIDNAQGKVLNNLGENVGQNRGRATDEVYRVLIRGKVARNASDGTTNKIIHAIAKSLDCNYKDIQIINANDSNSSDEHEPAAIIIKKIPLSALNAVGLSTNQFLQLVNSLKSGGVRVAYINLEGSFSFAKGATEEISDDGFSELDQILGGTLGGLFTPSDDFKLPI</sequence>
<reference evidence="9 10" key="1">
    <citation type="journal article" date="2018" name="Genome Biol.">
        <title>SKESA: strategic k-mer extension for scrupulous assemblies.</title>
        <authorList>
            <person name="Souvorov A."/>
            <person name="Agarwala R."/>
            <person name="Lipman D.J."/>
        </authorList>
    </citation>
    <scope>NUCLEOTIDE SEQUENCE [LARGE SCALE GENOMIC DNA]</scope>
    <source>
        <strain evidence="3">09CEB371LM</strain>
        <strain evidence="4 9">CFIAFB20130012</strain>
        <strain evidence="5">CFIAFB20160038</strain>
        <strain evidence="6 10">LiDS0115</strain>
    </source>
</reference>
<dbReference type="EMBL" id="DAAIHR010000005">
    <property type="protein sequence ID" value="HAB8398158.1"/>
    <property type="molecule type" value="Genomic_DNA"/>
</dbReference>
<dbReference type="EMBL" id="DAAEEB010000002">
    <property type="protein sequence ID" value="HAA8052357.1"/>
    <property type="molecule type" value="Genomic_DNA"/>
</dbReference>
<evidence type="ECO:0000313" key="5">
    <source>
        <dbReference type="EMBL" id="HAB9174521.1"/>
    </source>
</evidence>
<evidence type="ECO:0000313" key="3">
    <source>
        <dbReference type="EMBL" id="HAA8052357.1"/>
    </source>
</evidence>
<evidence type="ECO:0000313" key="4">
    <source>
        <dbReference type="EMBL" id="HAB8398158.1"/>
    </source>
</evidence>
<dbReference type="EMBL" id="AALGDA010000018">
    <property type="protein sequence ID" value="ECY9782876.1"/>
    <property type="molecule type" value="Genomic_DNA"/>
</dbReference>
<dbReference type="RefSeq" id="WP_003731534.1">
    <property type="nucleotide sequence ID" value="NC_021826.1"/>
</dbReference>
<dbReference type="Proteomes" id="UP000358545">
    <property type="component" value="Unassembled WGS sequence"/>
</dbReference>